<evidence type="ECO:0000313" key="3">
    <source>
        <dbReference type="Proteomes" id="UP000007800"/>
    </source>
</evidence>
<dbReference type="EMBL" id="GG671312">
    <property type="protein sequence ID" value="EER19033.1"/>
    <property type="molecule type" value="Genomic_DNA"/>
</dbReference>
<accession>C5K910</accession>
<proteinExistence type="predicted"/>
<dbReference type="OrthoDB" id="466117at2759"/>
<feature type="transmembrane region" description="Helical" evidence="1">
    <location>
        <begin position="74"/>
        <end position="96"/>
    </location>
</feature>
<evidence type="ECO:0000256" key="1">
    <source>
        <dbReference type="SAM" id="Phobius"/>
    </source>
</evidence>
<dbReference type="Proteomes" id="UP000007800">
    <property type="component" value="Unassembled WGS sequence"/>
</dbReference>
<gene>
    <name evidence="2" type="ORF">Pmar_PMAR018709</name>
</gene>
<organism evidence="3">
    <name type="scientific">Perkinsus marinus (strain ATCC 50983 / TXsc)</name>
    <dbReference type="NCBI Taxonomy" id="423536"/>
    <lineage>
        <taxon>Eukaryota</taxon>
        <taxon>Sar</taxon>
        <taxon>Alveolata</taxon>
        <taxon>Perkinsozoa</taxon>
        <taxon>Perkinsea</taxon>
        <taxon>Perkinsida</taxon>
        <taxon>Perkinsidae</taxon>
        <taxon>Perkinsus</taxon>
    </lineage>
</organism>
<keyword evidence="3" id="KW-1185">Reference proteome</keyword>
<keyword evidence="1" id="KW-1133">Transmembrane helix</keyword>
<protein>
    <submittedName>
        <fullName evidence="2">Uncharacterized protein</fullName>
    </submittedName>
</protein>
<keyword evidence="1" id="KW-0472">Membrane</keyword>
<dbReference type="AlphaFoldDB" id="C5K910"/>
<dbReference type="GeneID" id="9049618"/>
<dbReference type="RefSeq" id="XP_002787237.1">
    <property type="nucleotide sequence ID" value="XM_002787191.1"/>
</dbReference>
<feature type="transmembrane region" description="Helical" evidence="1">
    <location>
        <begin position="7"/>
        <end position="35"/>
    </location>
</feature>
<evidence type="ECO:0000313" key="2">
    <source>
        <dbReference type="EMBL" id="EER19033.1"/>
    </source>
</evidence>
<keyword evidence="1" id="KW-0812">Transmembrane</keyword>
<feature type="transmembrane region" description="Helical" evidence="1">
    <location>
        <begin position="41"/>
        <end position="62"/>
    </location>
</feature>
<sequence length="274" mass="29698">MGLSKIYLNLFCAIIALLGLALTAIIAGVLIYPITRPIPAWYVYLAGFALSISLLIFAALGVSRSSTIKAYREGISSVLFIAIIYAALTTLAGLWLSSWAADFFEVARNGIDSTKLSKAAISIVTEVEKDFTGVYVNAGCHFGGQMTRNFDGKFSKVQCDHELTQKALNAVATTPQPAKESGREYLMCLSFPRQQANNVKGVTGLWCRTGQAMVNNIAAITLWSAVIMFVVALLFLLAAAATWRQKRKGIREQMPRGFGETAPLMVPGARVVYA</sequence>
<dbReference type="InParanoid" id="C5K910"/>
<reference evidence="2 3" key="1">
    <citation type="submission" date="2008-07" db="EMBL/GenBank/DDBJ databases">
        <authorList>
            <person name="El-Sayed N."/>
            <person name="Caler E."/>
            <person name="Inman J."/>
            <person name="Amedeo P."/>
            <person name="Hass B."/>
            <person name="Wortman J."/>
        </authorList>
    </citation>
    <scope>NUCLEOTIDE SEQUENCE [LARGE SCALE GENOMIC DNA]</scope>
    <source>
        <strain evidence="3">ATCC 50983 / TXsc</strain>
    </source>
</reference>
<name>C5K910_PERM5</name>
<dbReference type="OMA" id="FPEVNQE"/>
<feature type="transmembrane region" description="Helical" evidence="1">
    <location>
        <begin position="220"/>
        <end position="243"/>
    </location>
</feature>